<comment type="caution">
    <text evidence="7">The sequence shown here is derived from an EMBL/GenBank/DDBJ whole genome shotgun (WGS) entry which is preliminary data.</text>
</comment>
<dbReference type="NCBIfam" id="TIGR00256">
    <property type="entry name" value="D-aminoacyl-tRNA deacylase"/>
    <property type="match status" value="1"/>
</dbReference>
<dbReference type="EMBL" id="CAJJDM010000098">
    <property type="protein sequence ID" value="CAD8094234.1"/>
    <property type="molecule type" value="Genomic_DNA"/>
</dbReference>
<dbReference type="AlphaFoldDB" id="A0A8S1P1B6"/>
<dbReference type="GO" id="GO:0005737">
    <property type="term" value="C:cytoplasm"/>
    <property type="evidence" value="ECO:0007669"/>
    <property type="project" value="UniProtKB-SubCell"/>
</dbReference>
<dbReference type="PANTHER" id="PTHR10472:SF5">
    <property type="entry name" value="D-AMINOACYL-TRNA DEACYLASE 1"/>
    <property type="match status" value="1"/>
</dbReference>
<dbReference type="PANTHER" id="PTHR10472">
    <property type="entry name" value="D-TYROSYL-TRNA TYR DEACYLASE"/>
    <property type="match status" value="1"/>
</dbReference>
<keyword evidence="5" id="KW-0820">tRNA-binding</keyword>
<evidence type="ECO:0000256" key="3">
    <source>
        <dbReference type="ARBA" id="ARBA00047676"/>
    </source>
</evidence>
<dbReference type="InterPro" id="IPR003732">
    <property type="entry name" value="Daa-tRNA_deacyls_DTD"/>
</dbReference>
<accession>A0A8S1P1B6</accession>
<protein>
    <recommendedName>
        <fullName evidence="2 5">D-aminoacyl-tRNA deacylase</fullName>
        <ecNumber evidence="2 5">3.1.1.96</ecNumber>
    </recommendedName>
</protein>
<evidence type="ECO:0000313" key="8">
    <source>
        <dbReference type="Proteomes" id="UP000688137"/>
    </source>
</evidence>
<feature type="region of interest" description="Disordered" evidence="6">
    <location>
        <begin position="153"/>
        <end position="181"/>
    </location>
</feature>
<evidence type="ECO:0000256" key="6">
    <source>
        <dbReference type="SAM" id="MobiDB-lite"/>
    </source>
</evidence>
<evidence type="ECO:0000256" key="1">
    <source>
        <dbReference type="ARBA" id="ARBA00009673"/>
    </source>
</evidence>
<dbReference type="Proteomes" id="UP000688137">
    <property type="component" value="Unassembled WGS sequence"/>
</dbReference>
<name>A0A8S1P1B6_PARPR</name>
<evidence type="ECO:0000313" key="7">
    <source>
        <dbReference type="EMBL" id="CAD8094234.1"/>
    </source>
</evidence>
<dbReference type="OMA" id="VFGADMK"/>
<keyword evidence="5" id="KW-0378">Hydrolase</keyword>
<sequence length="181" mass="21010">MRLIIQRCLSGSVSVGDQLVSQIGKGLVVLLGIHERDTKEVAKKLAHKLSKIRLWEKENKAWNGSCVDFNYEILIVSQFTLYAYMKGNKPDFHYAMDAEKARELYEYFVDECGKAYKPEKIKKGAFQQYMAVNIVNDGPVTIEIDEIEVEKQQKQQKQQQQQQQQLPQEEQVEDNKIQKIN</sequence>
<dbReference type="EC" id="3.1.1.96" evidence="2 5"/>
<comment type="similarity">
    <text evidence="1 5">Belongs to the DTD family.</text>
</comment>
<evidence type="ECO:0000256" key="2">
    <source>
        <dbReference type="ARBA" id="ARBA00013056"/>
    </source>
</evidence>
<comment type="catalytic activity">
    <reaction evidence="4">
        <text>a D-aminoacyl-tRNA + H2O = a tRNA + a D-alpha-amino acid + H(+)</text>
        <dbReference type="Rhea" id="RHEA:13953"/>
        <dbReference type="Rhea" id="RHEA-COMP:10123"/>
        <dbReference type="Rhea" id="RHEA-COMP:10124"/>
        <dbReference type="ChEBI" id="CHEBI:15377"/>
        <dbReference type="ChEBI" id="CHEBI:15378"/>
        <dbReference type="ChEBI" id="CHEBI:59871"/>
        <dbReference type="ChEBI" id="CHEBI:78442"/>
        <dbReference type="ChEBI" id="CHEBI:79333"/>
        <dbReference type="EC" id="3.1.1.96"/>
    </reaction>
</comment>
<reference evidence="7" key="1">
    <citation type="submission" date="2021-01" db="EMBL/GenBank/DDBJ databases">
        <authorList>
            <consortium name="Genoscope - CEA"/>
            <person name="William W."/>
        </authorList>
    </citation>
    <scope>NUCLEOTIDE SEQUENCE</scope>
</reference>
<dbReference type="GO" id="GO:0051500">
    <property type="term" value="F:D-tyrosyl-tRNA(Tyr) deacylase activity"/>
    <property type="evidence" value="ECO:0007669"/>
    <property type="project" value="TreeGrafter"/>
</dbReference>
<gene>
    <name evidence="7" type="ORF">PPRIM_AZ9-3.1.T0950067</name>
</gene>
<comment type="subcellular location">
    <subcellularLocation>
        <location evidence="5">Cytoplasm</location>
    </subcellularLocation>
</comment>
<feature type="compositionally biased region" description="Low complexity" evidence="6">
    <location>
        <begin position="155"/>
        <end position="169"/>
    </location>
</feature>
<comment type="catalytic activity">
    <reaction evidence="3">
        <text>glycyl-tRNA(Ala) + H2O = tRNA(Ala) + glycine + H(+)</text>
        <dbReference type="Rhea" id="RHEA:53744"/>
        <dbReference type="Rhea" id="RHEA-COMP:9657"/>
        <dbReference type="Rhea" id="RHEA-COMP:13640"/>
        <dbReference type="ChEBI" id="CHEBI:15377"/>
        <dbReference type="ChEBI" id="CHEBI:15378"/>
        <dbReference type="ChEBI" id="CHEBI:57305"/>
        <dbReference type="ChEBI" id="CHEBI:78442"/>
        <dbReference type="ChEBI" id="CHEBI:78522"/>
        <dbReference type="EC" id="3.1.1.96"/>
    </reaction>
</comment>
<proteinExistence type="inferred from homology"/>
<keyword evidence="5" id="KW-0963">Cytoplasm</keyword>
<dbReference type="GO" id="GO:0000049">
    <property type="term" value="F:tRNA binding"/>
    <property type="evidence" value="ECO:0007669"/>
    <property type="project" value="UniProtKB-KW"/>
</dbReference>
<evidence type="ECO:0000256" key="4">
    <source>
        <dbReference type="ARBA" id="ARBA00048018"/>
    </source>
</evidence>
<organism evidence="7 8">
    <name type="scientific">Paramecium primaurelia</name>
    <dbReference type="NCBI Taxonomy" id="5886"/>
    <lineage>
        <taxon>Eukaryota</taxon>
        <taxon>Sar</taxon>
        <taxon>Alveolata</taxon>
        <taxon>Ciliophora</taxon>
        <taxon>Intramacronucleata</taxon>
        <taxon>Oligohymenophorea</taxon>
        <taxon>Peniculida</taxon>
        <taxon>Parameciidae</taxon>
        <taxon>Paramecium</taxon>
    </lineage>
</organism>
<keyword evidence="8" id="KW-1185">Reference proteome</keyword>
<dbReference type="Pfam" id="PF02580">
    <property type="entry name" value="Tyr_Deacylase"/>
    <property type="match status" value="1"/>
</dbReference>
<keyword evidence="5" id="KW-0694">RNA-binding</keyword>
<evidence type="ECO:0000256" key="5">
    <source>
        <dbReference type="RuleBase" id="RU003470"/>
    </source>
</evidence>
<dbReference type="FunFam" id="3.50.80.10:FF:000001">
    <property type="entry name" value="D-aminoacyl-tRNA deacylase"/>
    <property type="match status" value="1"/>
</dbReference>